<evidence type="ECO:0000256" key="1">
    <source>
        <dbReference type="SAM" id="MobiDB-lite"/>
    </source>
</evidence>
<protein>
    <recommendedName>
        <fullName evidence="5">Lipoprotein</fullName>
    </recommendedName>
</protein>
<sequence length="172" mass="17771">MLRTKLPVATTLVVVATLGLTAGCGSDGGGSAEGDSKGGTTVGKALAQLPVEPSEEPTPTPTEDPTDEPTDEPTGNPLVTPDVKMGNCGWDSSNYPYAEVKIENSSSTKQDYNIFVGFTDKDDEVVTTGMSSGTSVEGNGRKTVKVKGLVADSAKKAKTCKISLATKRDALD</sequence>
<keyword evidence="4" id="KW-1185">Reference proteome</keyword>
<accession>A0ABS0NQL1</accession>
<proteinExistence type="predicted"/>
<feature type="signal peptide" evidence="2">
    <location>
        <begin position="1"/>
        <end position="22"/>
    </location>
</feature>
<feature type="region of interest" description="Disordered" evidence="1">
    <location>
        <begin position="25"/>
        <end position="84"/>
    </location>
</feature>
<evidence type="ECO:0000256" key="2">
    <source>
        <dbReference type="SAM" id="SignalP"/>
    </source>
</evidence>
<dbReference type="Proteomes" id="UP000807371">
    <property type="component" value="Unassembled WGS sequence"/>
</dbReference>
<comment type="caution">
    <text evidence="3">The sequence shown here is derived from an EMBL/GenBank/DDBJ whole genome shotgun (WGS) entry which is preliminary data.</text>
</comment>
<organism evidence="3 4">
    <name type="scientific">Streptomyces pactum</name>
    <dbReference type="NCBI Taxonomy" id="68249"/>
    <lineage>
        <taxon>Bacteria</taxon>
        <taxon>Bacillati</taxon>
        <taxon>Actinomycetota</taxon>
        <taxon>Actinomycetes</taxon>
        <taxon>Kitasatosporales</taxon>
        <taxon>Streptomycetaceae</taxon>
        <taxon>Streptomyces</taxon>
    </lineage>
</organism>
<keyword evidence="2" id="KW-0732">Signal</keyword>
<evidence type="ECO:0000313" key="4">
    <source>
        <dbReference type="Proteomes" id="UP000807371"/>
    </source>
</evidence>
<dbReference type="PROSITE" id="PS51257">
    <property type="entry name" value="PROKAR_LIPOPROTEIN"/>
    <property type="match status" value="1"/>
</dbReference>
<dbReference type="EMBL" id="JACYXC010000001">
    <property type="protein sequence ID" value="MBH5337476.1"/>
    <property type="molecule type" value="Genomic_DNA"/>
</dbReference>
<feature type="chain" id="PRO_5046345218" description="Lipoprotein" evidence="2">
    <location>
        <begin position="23"/>
        <end position="172"/>
    </location>
</feature>
<reference evidence="3 4" key="1">
    <citation type="submission" date="2020-09" db="EMBL/GenBank/DDBJ databases">
        <title>Biosynthesis of the nuclear factor of activated T cells inhibitor NFAT-133 and its congeners in Streptomyces pactum.</title>
        <authorList>
            <person name="Zhou W."/>
            <person name="Posri P."/>
            <person name="Abugrain M.E."/>
            <person name="Weisberg A.J."/>
            <person name="Chang J.H."/>
            <person name="Mahmud T."/>
        </authorList>
    </citation>
    <scope>NUCLEOTIDE SEQUENCE [LARGE SCALE GENOMIC DNA]</scope>
    <source>
        <strain evidence="3 4">ATCC 27456</strain>
    </source>
</reference>
<evidence type="ECO:0000313" key="3">
    <source>
        <dbReference type="EMBL" id="MBH5337476.1"/>
    </source>
</evidence>
<name>A0ABS0NQL1_9ACTN</name>
<evidence type="ECO:0008006" key="5">
    <source>
        <dbReference type="Google" id="ProtNLM"/>
    </source>
</evidence>
<gene>
    <name evidence="3" type="ORF">IHE55_23005</name>
</gene>